<dbReference type="InterPro" id="IPR036250">
    <property type="entry name" value="AcylCo_DH-like_C"/>
</dbReference>
<gene>
    <name evidence="3" type="ORF">SBAD_LOCUS653</name>
</gene>
<organism evidence="5">
    <name type="scientific">Soboliphyme baturini</name>
    <dbReference type="NCBI Taxonomy" id="241478"/>
    <lineage>
        <taxon>Eukaryota</taxon>
        <taxon>Metazoa</taxon>
        <taxon>Ecdysozoa</taxon>
        <taxon>Nematoda</taxon>
        <taxon>Enoplea</taxon>
        <taxon>Dorylaimia</taxon>
        <taxon>Dioctophymatida</taxon>
        <taxon>Dioctophymatoidea</taxon>
        <taxon>Soboliphymatidae</taxon>
        <taxon>Soboliphyme</taxon>
    </lineage>
</organism>
<keyword evidence="1" id="KW-0285">Flavoprotein</keyword>
<dbReference type="AlphaFoldDB" id="A0A183IAK9"/>
<evidence type="ECO:0000256" key="1">
    <source>
        <dbReference type="ARBA" id="ARBA00022630"/>
    </source>
</evidence>
<proteinExistence type="predicted"/>
<dbReference type="GO" id="GO:0016627">
    <property type="term" value="F:oxidoreductase activity, acting on the CH-CH group of donors"/>
    <property type="evidence" value="ECO:0007669"/>
    <property type="project" value="InterPro"/>
</dbReference>
<evidence type="ECO:0000313" key="3">
    <source>
        <dbReference type="EMBL" id="VDO86483.1"/>
    </source>
</evidence>
<accession>A0A183IAK9</accession>
<dbReference type="Gene3D" id="1.20.140.10">
    <property type="entry name" value="Butyryl-CoA Dehydrogenase, subunit A, domain 3"/>
    <property type="match status" value="1"/>
</dbReference>
<dbReference type="OrthoDB" id="354at2759"/>
<evidence type="ECO:0000259" key="2">
    <source>
        <dbReference type="Pfam" id="PF00441"/>
    </source>
</evidence>
<dbReference type="Pfam" id="PF00441">
    <property type="entry name" value="Acyl-CoA_dh_1"/>
    <property type="match status" value="1"/>
</dbReference>
<sequence>MNIYALETMAFYIAGYLDEQPSKDFTVEASIAMLYARRALKNGIVSFMDLFGASATTTNMELERLLRDITTLNAFLNTDDWLVGQISMAGIIAWAKDQSIDLQ</sequence>
<dbReference type="EMBL" id="UZAM01002580">
    <property type="protein sequence ID" value="VDO86483.1"/>
    <property type="molecule type" value="Genomic_DNA"/>
</dbReference>
<name>A0A183IAK9_9BILA</name>
<evidence type="ECO:0000313" key="5">
    <source>
        <dbReference type="WBParaSite" id="SBAD_0000067601-mRNA-1"/>
    </source>
</evidence>
<dbReference type="WBParaSite" id="SBAD_0000067601-mRNA-1">
    <property type="protein sequence ID" value="SBAD_0000067601-mRNA-1"/>
    <property type="gene ID" value="SBAD_0000067601"/>
</dbReference>
<reference evidence="5" key="1">
    <citation type="submission" date="2016-06" db="UniProtKB">
        <authorList>
            <consortium name="WormBaseParasite"/>
        </authorList>
    </citation>
    <scope>IDENTIFICATION</scope>
</reference>
<dbReference type="SUPFAM" id="SSF47203">
    <property type="entry name" value="Acyl-CoA dehydrogenase C-terminal domain-like"/>
    <property type="match status" value="1"/>
</dbReference>
<dbReference type="Proteomes" id="UP000270296">
    <property type="component" value="Unassembled WGS sequence"/>
</dbReference>
<keyword evidence="4" id="KW-1185">Reference proteome</keyword>
<evidence type="ECO:0000313" key="4">
    <source>
        <dbReference type="Proteomes" id="UP000270296"/>
    </source>
</evidence>
<protein>
    <submittedName>
        <fullName evidence="5">Acyl-CoA_dh_1 domain-containing protein</fullName>
    </submittedName>
</protein>
<dbReference type="InterPro" id="IPR009075">
    <property type="entry name" value="AcylCo_DH/oxidase_C"/>
</dbReference>
<reference evidence="3 4" key="2">
    <citation type="submission" date="2018-11" db="EMBL/GenBank/DDBJ databases">
        <authorList>
            <consortium name="Pathogen Informatics"/>
        </authorList>
    </citation>
    <scope>NUCLEOTIDE SEQUENCE [LARGE SCALE GENOMIC DNA]</scope>
</reference>
<feature type="domain" description="Acyl-CoA dehydrogenase/oxidase C-terminal" evidence="2">
    <location>
        <begin position="2"/>
        <end position="86"/>
    </location>
</feature>